<comment type="caution">
    <text evidence="3">The sequence shown here is derived from an EMBL/GenBank/DDBJ whole genome shotgun (WGS) entry which is preliminary data.</text>
</comment>
<keyword evidence="1" id="KW-1133">Transmembrane helix</keyword>
<feature type="domain" description="TadE-like" evidence="2">
    <location>
        <begin position="31"/>
        <end position="68"/>
    </location>
</feature>
<organism evidence="3 4">
    <name type="scientific">Kiloniella antarctica</name>
    <dbReference type="NCBI Taxonomy" id="1550907"/>
    <lineage>
        <taxon>Bacteria</taxon>
        <taxon>Pseudomonadati</taxon>
        <taxon>Pseudomonadota</taxon>
        <taxon>Alphaproteobacteria</taxon>
        <taxon>Rhodospirillales</taxon>
        <taxon>Kiloniellaceae</taxon>
        <taxon>Kiloniella</taxon>
    </lineage>
</organism>
<keyword evidence="4" id="KW-1185">Reference proteome</keyword>
<protein>
    <submittedName>
        <fullName evidence="3">TadE/TadG family type IV pilus assembly protein</fullName>
    </submittedName>
</protein>
<evidence type="ECO:0000256" key="1">
    <source>
        <dbReference type="SAM" id="Phobius"/>
    </source>
</evidence>
<dbReference type="EMBL" id="JBHUII010000001">
    <property type="protein sequence ID" value="MFD2204191.1"/>
    <property type="molecule type" value="Genomic_DNA"/>
</dbReference>
<proteinExistence type="predicted"/>
<accession>A0ABW5BFH9</accession>
<dbReference type="InterPro" id="IPR012495">
    <property type="entry name" value="TadE-like_dom"/>
</dbReference>
<evidence type="ECO:0000259" key="2">
    <source>
        <dbReference type="Pfam" id="PF07811"/>
    </source>
</evidence>
<keyword evidence="1" id="KW-0812">Transmembrane</keyword>
<reference evidence="4" key="1">
    <citation type="journal article" date="2019" name="Int. J. Syst. Evol. Microbiol.">
        <title>The Global Catalogue of Microorganisms (GCM) 10K type strain sequencing project: providing services to taxonomists for standard genome sequencing and annotation.</title>
        <authorList>
            <consortium name="The Broad Institute Genomics Platform"/>
            <consortium name="The Broad Institute Genome Sequencing Center for Infectious Disease"/>
            <person name="Wu L."/>
            <person name="Ma J."/>
        </authorList>
    </citation>
    <scope>NUCLEOTIDE SEQUENCE [LARGE SCALE GENOMIC DNA]</scope>
    <source>
        <strain evidence="4">CGMCC 4.7192</strain>
    </source>
</reference>
<sequence length="209" mass="23068">MFSAFNQLKEMTSNMGRFRRVLHRICRCDRGVALVELALALPIFIIFLTGAIEMTRYVWINHKLLRLTSEISDLVTQSPSMSVTEINVLFEAANYIIEPFDIQTNGVIIISSVSGTAEDPPQVNWRQCGGGNLVVAGVVGAEGADANIPNGLVVNPLDNIIIAEVYYDYEPLMFDNIISDKQLTRVAIHSPRIKSLISILREGGQTDGC</sequence>
<feature type="transmembrane region" description="Helical" evidence="1">
    <location>
        <begin position="39"/>
        <end position="59"/>
    </location>
</feature>
<keyword evidence="1" id="KW-0472">Membrane</keyword>
<dbReference type="RefSeq" id="WP_380247512.1">
    <property type="nucleotide sequence ID" value="NZ_JBHUII010000001.1"/>
</dbReference>
<evidence type="ECO:0000313" key="4">
    <source>
        <dbReference type="Proteomes" id="UP001597294"/>
    </source>
</evidence>
<evidence type="ECO:0000313" key="3">
    <source>
        <dbReference type="EMBL" id="MFD2204191.1"/>
    </source>
</evidence>
<name>A0ABW5BFH9_9PROT</name>
<gene>
    <name evidence="3" type="ORF">ACFSKO_01130</name>
</gene>
<dbReference type="Proteomes" id="UP001597294">
    <property type="component" value="Unassembled WGS sequence"/>
</dbReference>
<dbReference type="Pfam" id="PF07811">
    <property type="entry name" value="TadE"/>
    <property type="match status" value="1"/>
</dbReference>